<evidence type="ECO:0000256" key="1">
    <source>
        <dbReference type="SAM" id="MobiDB-lite"/>
    </source>
</evidence>
<feature type="compositionally biased region" description="Polar residues" evidence="1">
    <location>
        <begin position="1"/>
        <end position="20"/>
    </location>
</feature>
<name>A0A4Z1P492_9PEZI</name>
<feature type="compositionally biased region" description="Polar residues" evidence="1">
    <location>
        <begin position="279"/>
        <end position="301"/>
    </location>
</feature>
<dbReference type="InterPro" id="IPR037370">
    <property type="entry name" value="Pleckstrin"/>
</dbReference>
<feature type="region of interest" description="Disordered" evidence="1">
    <location>
        <begin position="160"/>
        <end position="236"/>
    </location>
</feature>
<organism evidence="3 4">
    <name type="scientific">Venturia nashicola</name>
    <dbReference type="NCBI Taxonomy" id="86259"/>
    <lineage>
        <taxon>Eukaryota</taxon>
        <taxon>Fungi</taxon>
        <taxon>Dikarya</taxon>
        <taxon>Ascomycota</taxon>
        <taxon>Pezizomycotina</taxon>
        <taxon>Dothideomycetes</taxon>
        <taxon>Pleosporomycetidae</taxon>
        <taxon>Venturiales</taxon>
        <taxon>Venturiaceae</taxon>
        <taxon>Venturia</taxon>
    </lineage>
</organism>
<dbReference type="CDD" id="cd13298">
    <property type="entry name" value="PH1_PH_fungal"/>
    <property type="match status" value="1"/>
</dbReference>
<feature type="domain" description="PH" evidence="2">
    <location>
        <begin position="305"/>
        <end position="404"/>
    </location>
</feature>
<feature type="compositionally biased region" description="Polar residues" evidence="1">
    <location>
        <begin position="227"/>
        <end position="236"/>
    </location>
</feature>
<dbReference type="SMART" id="SM00233">
    <property type="entry name" value="PH"/>
    <property type="match status" value="2"/>
</dbReference>
<keyword evidence="4" id="KW-1185">Reference proteome</keyword>
<feature type="region of interest" description="Disordered" evidence="1">
    <location>
        <begin position="265"/>
        <end position="302"/>
    </location>
</feature>
<dbReference type="AlphaFoldDB" id="A0A4Z1P492"/>
<feature type="region of interest" description="Disordered" evidence="1">
    <location>
        <begin position="1"/>
        <end position="32"/>
    </location>
</feature>
<dbReference type="Pfam" id="PF00169">
    <property type="entry name" value="PH"/>
    <property type="match status" value="2"/>
</dbReference>
<feature type="domain" description="PH" evidence="2">
    <location>
        <begin position="58"/>
        <end position="155"/>
    </location>
</feature>
<dbReference type="PANTHER" id="PTHR12092:SF16">
    <property type="entry name" value="PH DOMAIN-CONTAINING PROTEIN"/>
    <property type="match status" value="1"/>
</dbReference>
<reference evidence="3 4" key="1">
    <citation type="submission" date="2019-04" db="EMBL/GenBank/DDBJ databases">
        <title>High contiguity whole genome sequence and gene annotation resource for two Venturia nashicola isolates.</title>
        <authorList>
            <person name="Prokchorchik M."/>
            <person name="Won K."/>
            <person name="Lee Y."/>
            <person name="Choi E.D."/>
            <person name="Segonzac C."/>
            <person name="Sohn K.H."/>
        </authorList>
    </citation>
    <scope>NUCLEOTIDE SEQUENCE [LARGE SCALE GENOMIC DNA]</scope>
    <source>
        <strain evidence="3 4">PRI2</strain>
    </source>
</reference>
<evidence type="ECO:0000313" key="3">
    <source>
        <dbReference type="EMBL" id="TID18900.1"/>
    </source>
</evidence>
<dbReference type="GO" id="GO:0030036">
    <property type="term" value="P:actin cytoskeleton organization"/>
    <property type="evidence" value="ECO:0007669"/>
    <property type="project" value="TreeGrafter"/>
</dbReference>
<evidence type="ECO:0000313" key="4">
    <source>
        <dbReference type="Proteomes" id="UP000298493"/>
    </source>
</evidence>
<dbReference type="InterPro" id="IPR011993">
    <property type="entry name" value="PH-like_dom_sf"/>
</dbReference>
<sequence>MAETSNQTTSTAAKLQQSHPPSTPLAPMKIPNGTRQQRGIFLDSFSPVNQNGSFEFDRVLKSAQVHKRTRKTKSWKPVSLVLRPNILSIYKDHDCTKLRHQINLSDLTAVARQRDPKGKAKHVFGLFSPERNYHIEAPNDKEAQAWVDLIRHEARIDRDEEETMILMSPTEGKSPSSRFFGRNAAQSSSGSEPEALNVQKRLRNSTNPETMRSAAPMHSAARVPSHGLQSYSGNEQGSYSDFSDTGFFPAGGSTLSLPAQEKALQEKERNAKADAIYQPSAQTQARPSPKRNTSTLSANHTANERVVNHGRLLLLKSHRGVRQWKSVWAVLRPKSLALYKNEEEYSALLVLDMHSVLDAVDIDPQSRTKVHCLQVITEERNYRFCASSEEGLAKWVGAFKLLLKKRREGERGRELARAADKENEAIPEVVVGR</sequence>
<dbReference type="GO" id="GO:0005886">
    <property type="term" value="C:plasma membrane"/>
    <property type="evidence" value="ECO:0007669"/>
    <property type="project" value="TreeGrafter"/>
</dbReference>
<dbReference type="EMBL" id="SNSC02000013">
    <property type="protein sequence ID" value="TID18900.1"/>
    <property type="molecule type" value="Genomic_DNA"/>
</dbReference>
<comment type="caution">
    <text evidence="3">The sequence shown here is derived from an EMBL/GenBank/DDBJ whole genome shotgun (WGS) entry which is preliminary data.</text>
</comment>
<dbReference type="Proteomes" id="UP000298493">
    <property type="component" value="Unassembled WGS sequence"/>
</dbReference>
<dbReference type="STRING" id="86259.A0A4Z1P492"/>
<gene>
    <name evidence="3" type="ORF">E6O75_ATG06021</name>
</gene>
<dbReference type="InterPro" id="IPR001849">
    <property type="entry name" value="PH_domain"/>
</dbReference>
<dbReference type="PANTHER" id="PTHR12092">
    <property type="entry name" value="PLECKSTRIN"/>
    <property type="match status" value="1"/>
</dbReference>
<dbReference type="Gene3D" id="2.30.29.30">
    <property type="entry name" value="Pleckstrin-homology domain (PH domain)/Phosphotyrosine-binding domain (PTB)"/>
    <property type="match status" value="2"/>
</dbReference>
<dbReference type="SUPFAM" id="SSF50729">
    <property type="entry name" value="PH domain-like"/>
    <property type="match status" value="2"/>
</dbReference>
<accession>A0A4Z1P492</accession>
<dbReference type="CDD" id="cd13299">
    <property type="entry name" value="PH2_PH_fungal"/>
    <property type="match status" value="1"/>
</dbReference>
<dbReference type="PROSITE" id="PS50003">
    <property type="entry name" value="PH_DOMAIN"/>
    <property type="match status" value="2"/>
</dbReference>
<protein>
    <submittedName>
        <fullName evidence="3">PH-domain-containing protein</fullName>
    </submittedName>
</protein>
<evidence type="ECO:0000259" key="2">
    <source>
        <dbReference type="PROSITE" id="PS50003"/>
    </source>
</evidence>
<proteinExistence type="predicted"/>